<protein>
    <submittedName>
        <fullName evidence="1">Uncharacterized protein</fullName>
    </submittedName>
</protein>
<accession>A0ABT9BGM9</accession>
<comment type="caution">
    <text evidence="1">The sequence shown here is derived from an EMBL/GenBank/DDBJ whole genome shotgun (WGS) entry which is preliminary data.</text>
</comment>
<gene>
    <name evidence="1" type="ORF">Q5H93_19040</name>
</gene>
<evidence type="ECO:0000313" key="2">
    <source>
        <dbReference type="Proteomes" id="UP001176429"/>
    </source>
</evidence>
<evidence type="ECO:0000313" key="1">
    <source>
        <dbReference type="EMBL" id="MDO7876849.1"/>
    </source>
</evidence>
<dbReference type="EMBL" id="JAUQSY010000014">
    <property type="protein sequence ID" value="MDO7876849.1"/>
    <property type="molecule type" value="Genomic_DNA"/>
</dbReference>
<keyword evidence="2" id="KW-1185">Reference proteome</keyword>
<sequence>MLWMLPSAMPSSTASSRAGYLCNDNLLRRYRQNPDGLLKAMETLINDLPNGG</sequence>
<reference evidence="1" key="1">
    <citation type="submission" date="2023-07" db="EMBL/GenBank/DDBJ databases">
        <authorList>
            <person name="Kim M.K."/>
        </authorList>
    </citation>
    <scope>NUCLEOTIDE SEQUENCE</scope>
    <source>
        <strain evidence="1">ASUV-10-1</strain>
    </source>
</reference>
<name>A0ABT9BGM9_9BACT</name>
<dbReference type="RefSeq" id="WP_305008238.1">
    <property type="nucleotide sequence ID" value="NZ_JAUQSY010000014.1"/>
</dbReference>
<proteinExistence type="predicted"/>
<dbReference type="Proteomes" id="UP001176429">
    <property type="component" value="Unassembled WGS sequence"/>
</dbReference>
<organism evidence="1 2">
    <name type="scientific">Hymenobacter aranciens</name>
    <dbReference type="NCBI Taxonomy" id="3063996"/>
    <lineage>
        <taxon>Bacteria</taxon>
        <taxon>Pseudomonadati</taxon>
        <taxon>Bacteroidota</taxon>
        <taxon>Cytophagia</taxon>
        <taxon>Cytophagales</taxon>
        <taxon>Hymenobacteraceae</taxon>
        <taxon>Hymenobacter</taxon>
    </lineage>
</organism>